<evidence type="ECO:0000313" key="1">
    <source>
        <dbReference type="EMBL" id="KAI0067168.1"/>
    </source>
</evidence>
<keyword evidence="2" id="KW-1185">Reference proteome</keyword>
<sequence>MASPPNNDAFARGSAEKQPEASSFPQLPSTPSNAEEPSNVEVEILPHNNLPLVIFSLMLTIFLAAVDQTIVATALPTIVAQLGGGANYSWVGSAYLLSSAALMPLYGKLADIVGRKLVLYPVVVIFLMSSALCGAAQNMTWLIVSRAIQGIGGGGIIQLTQIVIADIVPLEARSKYGSFVGSTWGIASIFGPLIGGVFTDHISWRWCFWINLPTGGAALALLFFFLNLNPHKGKTLREHINEFDFFGLFLLISGVVCLLLGFHQSENSWNSASTIALLTSGCVVLVSAGFWEAWTSKSPIIPPRLFKTRTTSILLVAGFFHSFCVLTGAYYLPLYYQVLGASATKAGLKMIPYSLGSSIMGALVGLTVAPLGDYRPAVWGSYFVMGLGYGLMIMLDDKSSLAVQEIFPLIAGVGLGGLFQVSLVGLQAAMPPKDMATSTATSGMIRTIGSTVGVSVGQAIWSSELRRRTAKLPNITIDTSSSALADSIRQLKDIQPLALQQQVIHAYTKSISMVWIVCTPLICFCFFMVLFLKKYNLKRAFVRTPKQRASSDSNSSESDPEKDAADSQVDVVERAEQATPPHPHIQVDETIP</sequence>
<evidence type="ECO:0000313" key="2">
    <source>
        <dbReference type="Proteomes" id="UP000814140"/>
    </source>
</evidence>
<reference evidence="1" key="1">
    <citation type="submission" date="2021-03" db="EMBL/GenBank/DDBJ databases">
        <authorList>
            <consortium name="DOE Joint Genome Institute"/>
            <person name="Ahrendt S."/>
            <person name="Looney B.P."/>
            <person name="Miyauchi S."/>
            <person name="Morin E."/>
            <person name="Drula E."/>
            <person name="Courty P.E."/>
            <person name="Chicoki N."/>
            <person name="Fauchery L."/>
            <person name="Kohler A."/>
            <person name="Kuo A."/>
            <person name="Labutti K."/>
            <person name="Pangilinan J."/>
            <person name="Lipzen A."/>
            <person name="Riley R."/>
            <person name="Andreopoulos W."/>
            <person name="He G."/>
            <person name="Johnson J."/>
            <person name="Barry K.W."/>
            <person name="Grigoriev I.V."/>
            <person name="Nagy L."/>
            <person name="Hibbett D."/>
            <person name="Henrissat B."/>
            <person name="Matheny P.B."/>
            <person name="Labbe J."/>
            <person name="Martin F."/>
        </authorList>
    </citation>
    <scope>NUCLEOTIDE SEQUENCE</scope>
    <source>
        <strain evidence="1">HHB10654</strain>
    </source>
</reference>
<organism evidence="1 2">
    <name type="scientific">Artomyces pyxidatus</name>
    <dbReference type="NCBI Taxonomy" id="48021"/>
    <lineage>
        <taxon>Eukaryota</taxon>
        <taxon>Fungi</taxon>
        <taxon>Dikarya</taxon>
        <taxon>Basidiomycota</taxon>
        <taxon>Agaricomycotina</taxon>
        <taxon>Agaricomycetes</taxon>
        <taxon>Russulales</taxon>
        <taxon>Auriscalpiaceae</taxon>
        <taxon>Artomyces</taxon>
    </lineage>
</organism>
<dbReference type="Proteomes" id="UP000814140">
    <property type="component" value="Unassembled WGS sequence"/>
</dbReference>
<proteinExistence type="predicted"/>
<comment type="caution">
    <text evidence="1">The sequence shown here is derived from an EMBL/GenBank/DDBJ whole genome shotgun (WGS) entry which is preliminary data.</text>
</comment>
<reference evidence="1" key="2">
    <citation type="journal article" date="2022" name="New Phytol.">
        <title>Evolutionary transition to the ectomycorrhizal habit in the genomes of a hyperdiverse lineage of mushroom-forming fungi.</title>
        <authorList>
            <person name="Looney B."/>
            <person name="Miyauchi S."/>
            <person name="Morin E."/>
            <person name="Drula E."/>
            <person name="Courty P.E."/>
            <person name="Kohler A."/>
            <person name="Kuo A."/>
            <person name="LaButti K."/>
            <person name="Pangilinan J."/>
            <person name="Lipzen A."/>
            <person name="Riley R."/>
            <person name="Andreopoulos W."/>
            <person name="He G."/>
            <person name="Johnson J."/>
            <person name="Nolan M."/>
            <person name="Tritt A."/>
            <person name="Barry K.W."/>
            <person name="Grigoriev I.V."/>
            <person name="Nagy L.G."/>
            <person name="Hibbett D."/>
            <person name="Henrissat B."/>
            <person name="Matheny P.B."/>
            <person name="Labbe J."/>
            <person name="Martin F.M."/>
        </authorList>
    </citation>
    <scope>NUCLEOTIDE SEQUENCE</scope>
    <source>
        <strain evidence="1">HHB10654</strain>
    </source>
</reference>
<name>A0ACB8TFF0_9AGAM</name>
<gene>
    <name evidence="1" type="ORF">BV25DRAFT_1911841</name>
</gene>
<accession>A0ACB8TFF0</accession>
<protein>
    <submittedName>
        <fullName evidence="1">MFS general substrate transporter</fullName>
    </submittedName>
</protein>
<dbReference type="EMBL" id="MU277190">
    <property type="protein sequence ID" value="KAI0067168.1"/>
    <property type="molecule type" value="Genomic_DNA"/>
</dbReference>